<dbReference type="EMBL" id="AAFI02000046">
    <property type="protein sequence ID" value="EAL66308.1"/>
    <property type="molecule type" value="Genomic_DNA"/>
</dbReference>
<comment type="caution">
    <text evidence="1">The sequence shown here is derived from an EMBL/GenBank/DDBJ whole genome shotgun (WGS) entry which is preliminary data.</text>
</comment>
<evidence type="ECO:0000313" key="1">
    <source>
        <dbReference type="EMBL" id="EAL66308.1"/>
    </source>
</evidence>
<dbReference type="InParanoid" id="Q54SV0"/>
<gene>
    <name evidence="1" type="ORF">DDB_G0282205</name>
</gene>
<organism evidence="1 2">
    <name type="scientific">Dictyostelium discoideum</name>
    <name type="common">Social amoeba</name>
    <dbReference type="NCBI Taxonomy" id="44689"/>
    <lineage>
        <taxon>Eukaryota</taxon>
        <taxon>Amoebozoa</taxon>
        <taxon>Evosea</taxon>
        <taxon>Eumycetozoa</taxon>
        <taxon>Dictyostelia</taxon>
        <taxon>Dictyosteliales</taxon>
        <taxon>Dictyosteliaceae</taxon>
        <taxon>Dictyostelium</taxon>
    </lineage>
</organism>
<dbReference type="AlphaFoldDB" id="Q54SV0"/>
<name>Q54SV0_DICDI</name>
<dbReference type="HOGENOM" id="CLU_1952867_0_0_1"/>
<dbReference type="RefSeq" id="XP_640285.1">
    <property type="nucleotide sequence ID" value="XM_635193.1"/>
</dbReference>
<evidence type="ECO:0000313" key="2">
    <source>
        <dbReference type="Proteomes" id="UP000002195"/>
    </source>
</evidence>
<accession>Q54SV0</accession>
<dbReference type="KEGG" id="ddi:DDB_G0282205"/>
<sequence length="129" mass="15173">MKADGKIHHGTKFNDCIILPPDQRYSINCFIFIVSIRDFLAFPRIQFIDNKIKEVLSLGITPLLCITFTDAFSNRKVKEIIRNSGNHLSFNERDTFIIKNYKENEIFKDISKEIQYLRLLTRAFQLSKK</sequence>
<keyword evidence="2" id="KW-1185">Reference proteome</keyword>
<proteinExistence type="predicted"/>
<dbReference type="Proteomes" id="UP000002195">
    <property type="component" value="Unassembled WGS sequence"/>
</dbReference>
<protein>
    <submittedName>
        <fullName evidence="1">Uncharacterized protein</fullName>
    </submittedName>
</protein>
<reference evidence="1 2" key="1">
    <citation type="journal article" date="2005" name="Nature">
        <title>The genome of the social amoeba Dictyostelium discoideum.</title>
        <authorList>
            <consortium name="The Dictyostelium discoideum Sequencing Consortium"/>
            <person name="Eichinger L."/>
            <person name="Pachebat J.A."/>
            <person name="Glockner G."/>
            <person name="Rajandream M.A."/>
            <person name="Sucgang R."/>
            <person name="Berriman M."/>
            <person name="Song J."/>
            <person name="Olsen R."/>
            <person name="Szafranski K."/>
            <person name="Xu Q."/>
            <person name="Tunggal B."/>
            <person name="Kummerfeld S."/>
            <person name="Madera M."/>
            <person name="Konfortov B.A."/>
            <person name="Rivero F."/>
            <person name="Bankier A.T."/>
            <person name="Lehmann R."/>
            <person name="Hamlin N."/>
            <person name="Davies R."/>
            <person name="Gaudet P."/>
            <person name="Fey P."/>
            <person name="Pilcher K."/>
            <person name="Chen G."/>
            <person name="Saunders D."/>
            <person name="Sodergren E."/>
            <person name="Davis P."/>
            <person name="Kerhornou A."/>
            <person name="Nie X."/>
            <person name="Hall N."/>
            <person name="Anjard C."/>
            <person name="Hemphill L."/>
            <person name="Bason N."/>
            <person name="Farbrother P."/>
            <person name="Desany B."/>
            <person name="Just E."/>
            <person name="Morio T."/>
            <person name="Rost R."/>
            <person name="Churcher C."/>
            <person name="Cooper J."/>
            <person name="Haydock S."/>
            <person name="van Driessche N."/>
            <person name="Cronin A."/>
            <person name="Goodhead I."/>
            <person name="Muzny D."/>
            <person name="Mourier T."/>
            <person name="Pain A."/>
            <person name="Lu M."/>
            <person name="Harper D."/>
            <person name="Lindsay R."/>
            <person name="Hauser H."/>
            <person name="James K."/>
            <person name="Quiles M."/>
            <person name="Madan Babu M."/>
            <person name="Saito T."/>
            <person name="Buchrieser C."/>
            <person name="Wardroper A."/>
            <person name="Felder M."/>
            <person name="Thangavelu M."/>
            <person name="Johnson D."/>
            <person name="Knights A."/>
            <person name="Loulseged H."/>
            <person name="Mungall K."/>
            <person name="Oliver K."/>
            <person name="Price C."/>
            <person name="Quail M.A."/>
            <person name="Urushihara H."/>
            <person name="Hernandez J."/>
            <person name="Rabbinowitsch E."/>
            <person name="Steffen D."/>
            <person name="Sanders M."/>
            <person name="Ma J."/>
            <person name="Kohara Y."/>
            <person name="Sharp S."/>
            <person name="Simmonds M."/>
            <person name="Spiegler S."/>
            <person name="Tivey A."/>
            <person name="Sugano S."/>
            <person name="White B."/>
            <person name="Walker D."/>
            <person name="Woodward J."/>
            <person name="Winckler T."/>
            <person name="Tanaka Y."/>
            <person name="Shaulsky G."/>
            <person name="Schleicher M."/>
            <person name="Weinstock G."/>
            <person name="Rosenthal A."/>
            <person name="Cox E.C."/>
            <person name="Chisholm R.L."/>
            <person name="Gibbs R."/>
            <person name="Loomis W.F."/>
            <person name="Platzer M."/>
            <person name="Kay R.R."/>
            <person name="Williams J."/>
            <person name="Dear P.H."/>
            <person name="Noegel A.A."/>
            <person name="Barrell B."/>
            <person name="Kuspa A."/>
        </authorList>
    </citation>
    <scope>NUCLEOTIDE SEQUENCE [LARGE SCALE GENOMIC DNA]</scope>
    <source>
        <strain evidence="1 2">AX4</strain>
    </source>
</reference>
<dbReference type="PaxDb" id="44689-DDB0205266"/>
<dbReference type="VEuPathDB" id="AmoebaDB:DDB_G0282205"/>
<dbReference type="GeneID" id="8623462"/>